<keyword evidence="3" id="KW-0813">Transport</keyword>
<evidence type="ECO:0000256" key="7">
    <source>
        <dbReference type="ARBA" id="ARBA00022958"/>
    </source>
</evidence>
<dbReference type="GO" id="GO:0055075">
    <property type="term" value="P:potassium ion homeostasis"/>
    <property type="evidence" value="ECO:0007669"/>
    <property type="project" value="TreeGrafter"/>
</dbReference>
<dbReference type="InterPro" id="IPR004841">
    <property type="entry name" value="AA-permease/SLC12A_dom"/>
</dbReference>
<comment type="caution">
    <text evidence="16">The sequence shown here is derived from an EMBL/GenBank/DDBJ whole genome shotgun (WGS) entry which is preliminary data.</text>
</comment>
<evidence type="ECO:0000256" key="6">
    <source>
        <dbReference type="ARBA" id="ARBA00022847"/>
    </source>
</evidence>
<evidence type="ECO:0000256" key="11">
    <source>
        <dbReference type="ARBA" id="ARBA00023214"/>
    </source>
</evidence>
<feature type="transmembrane region" description="Helical" evidence="14">
    <location>
        <begin position="290"/>
        <end position="314"/>
    </location>
</feature>
<evidence type="ECO:0000256" key="1">
    <source>
        <dbReference type="ARBA" id="ARBA00004141"/>
    </source>
</evidence>
<keyword evidence="5 14" id="KW-0812">Transmembrane</keyword>
<dbReference type="EMBL" id="JAHXZJ010000747">
    <property type="protein sequence ID" value="KAH0557252.1"/>
    <property type="molecule type" value="Genomic_DNA"/>
</dbReference>
<evidence type="ECO:0000256" key="4">
    <source>
        <dbReference type="ARBA" id="ARBA00022538"/>
    </source>
</evidence>
<feature type="transmembrane region" description="Helical" evidence="14">
    <location>
        <begin position="241"/>
        <end position="261"/>
    </location>
</feature>
<feature type="transmembrane region" description="Helical" evidence="14">
    <location>
        <begin position="358"/>
        <end position="377"/>
    </location>
</feature>
<gene>
    <name evidence="16" type="ORF">KQX54_002248</name>
</gene>
<keyword evidence="11" id="KW-0868">Chloride</keyword>
<feature type="transmembrane region" description="Helical" evidence="14">
    <location>
        <begin position="96"/>
        <end position="119"/>
    </location>
</feature>
<evidence type="ECO:0000256" key="5">
    <source>
        <dbReference type="ARBA" id="ARBA00022692"/>
    </source>
</evidence>
<evidence type="ECO:0000256" key="3">
    <source>
        <dbReference type="ARBA" id="ARBA00022448"/>
    </source>
</evidence>
<keyword evidence="7" id="KW-0630">Potassium</keyword>
<feature type="transmembrane region" description="Helical" evidence="14">
    <location>
        <begin position="176"/>
        <end position="197"/>
    </location>
</feature>
<feature type="transmembrane region" description="Helical" evidence="14">
    <location>
        <begin position="418"/>
        <end position="436"/>
    </location>
</feature>
<dbReference type="GO" id="GO:1990573">
    <property type="term" value="P:potassium ion import across plasma membrane"/>
    <property type="evidence" value="ECO:0007669"/>
    <property type="project" value="TreeGrafter"/>
</dbReference>
<evidence type="ECO:0000256" key="13">
    <source>
        <dbReference type="SAM" id="MobiDB-lite"/>
    </source>
</evidence>
<sequence>MEVRNDDDNPRGDQQFNWKYGAGVDGGKNNAGGSTDRYYTRSNVNNNNNNNNYDGIGSIDSVATADIYPSGDNELYAQEYNADPWWKSNFFISQPVLFGTWDGVFTSCLINIFGVIVLLRSGWIVGQAGALNAVLIILSTICVALVTVLSAVGICERCRVESGGVYFLLSHVLGSRFGGSIGLLYCFGQAVGCALNVLGFGESMAELVGLETPWTQRGFACAAVILLSIINIAGVKWVIKLQFLLLVILLLAAGDFIIGSFTHENPEAGFDGWLSGNLRNNTFSQYQSDYGWFTVFGVFFPTVTGVLAGINMSGDLRHPSKDIPNGTLAALATGAILYLVFSLFLAATCSRAALLENFMIASTVSAFSVLLLAGLYVSSFSSCLGAMYGTPRVLQSIAGQNVIPGISCLQHGRGPNKVPIYAMIVVAIVTLTFIIIGEINTLAPIVTMPFLLTYACMDYAYFALAQTFDLQHTREQRFRVQQTPTFDRSNYGAAGTLGYNNHNYNDNNVGNEYDGNNDLDSLFPERTRHKNLVRTSSVNSETIGNVDISSSPSIEDIPNNNLSNTNNLERKNPHIHGKLGNWYSPLCNRWFSLFGALVKLLIMFLVHWGYALANIIVVFLVWSYVGHANPAVKPGVSAEFKLFDWLKSCILRLVGRKVYDYEQIVVTPIHPGVQVSSAQLNEENQDFAGRRRYHQTATVTGQYVCGCGGVDDLFYVCMYVGGSRRGGGGGGGGRDAGGGGARIHPVPALQTASKQFSARLAIDVLSQLVVLLG</sequence>
<evidence type="ECO:0000256" key="9">
    <source>
        <dbReference type="ARBA" id="ARBA00023065"/>
    </source>
</evidence>
<dbReference type="FunFam" id="1.20.1740.10:FF:000030">
    <property type="entry name" value="solute carrier family 12 member 8"/>
    <property type="match status" value="1"/>
</dbReference>
<feature type="transmembrane region" description="Helical" evidence="14">
    <location>
        <begin position="217"/>
        <end position="234"/>
    </location>
</feature>
<name>A0AAV7IT08_COTGL</name>
<keyword evidence="9" id="KW-0406">Ion transport</keyword>
<keyword evidence="8 14" id="KW-1133">Transmembrane helix</keyword>
<evidence type="ECO:0000256" key="10">
    <source>
        <dbReference type="ARBA" id="ARBA00023136"/>
    </source>
</evidence>
<dbReference type="Proteomes" id="UP000826195">
    <property type="component" value="Unassembled WGS sequence"/>
</dbReference>
<reference evidence="16 17" key="1">
    <citation type="journal article" date="2021" name="J. Hered.">
        <title>A chromosome-level genome assembly of the parasitoid wasp, Cotesia glomerata (Hymenoptera: Braconidae).</title>
        <authorList>
            <person name="Pinto B.J."/>
            <person name="Weis J.J."/>
            <person name="Gamble T."/>
            <person name="Ode P.J."/>
            <person name="Paul R."/>
            <person name="Zaspel J.M."/>
        </authorList>
    </citation>
    <scope>NUCLEOTIDE SEQUENCE [LARGE SCALE GENOMIC DNA]</scope>
    <source>
        <strain evidence="16">CgM1</strain>
    </source>
</reference>
<dbReference type="Pfam" id="PF00324">
    <property type="entry name" value="AA_permease"/>
    <property type="match status" value="1"/>
</dbReference>
<feature type="transmembrane region" description="Helical" evidence="14">
    <location>
        <begin position="442"/>
        <end position="464"/>
    </location>
</feature>
<dbReference type="GO" id="GO:0055064">
    <property type="term" value="P:chloride ion homeostasis"/>
    <property type="evidence" value="ECO:0007669"/>
    <property type="project" value="TreeGrafter"/>
</dbReference>
<evidence type="ECO:0000313" key="16">
    <source>
        <dbReference type="EMBL" id="KAH0557252.1"/>
    </source>
</evidence>
<evidence type="ECO:0000313" key="17">
    <source>
        <dbReference type="Proteomes" id="UP000826195"/>
    </source>
</evidence>
<feature type="transmembrane region" description="Helical" evidence="14">
    <location>
        <begin position="600"/>
        <end position="625"/>
    </location>
</feature>
<dbReference type="AlphaFoldDB" id="A0AAV7IT08"/>
<comment type="subcellular location">
    <subcellularLocation>
        <location evidence="1">Membrane</location>
        <topology evidence="1">Multi-pass membrane protein</topology>
    </subcellularLocation>
</comment>
<feature type="domain" description="Amino acid permease/ SLC12A" evidence="15">
    <location>
        <begin position="104"/>
        <end position="463"/>
    </location>
</feature>
<keyword evidence="4" id="KW-0633">Potassium transport</keyword>
<evidence type="ECO:0000256" key="14">
    <source>
        <dbReference type="SAM" id="Phobius"/>
    </source>
</evidence>
<feature type="transmembrane region" description="Helical" evidence="14">
    <location>
        <begin position="326"/>
        <end position="346"/>
    </location>
</feature>
<dbReference type="InterPro" id="IPR004842">
    <property type="entry name" value="SLC12A_fam"/>
</dbReference>
<keyword evidence="17" id="KW-1185">Reference proteome</keyword>
<feature type="compositionally biased region" description="Basic and acidic residues" evidence="13">
    <location>
        <begin position="1"/>
        <end position="11"/>
    </location>
</feature>
<dbReference type="PANTHER" id="PTHR11827">
    <property type="entry name" value="SOLUTE CARRIER FAMILY 12, CATION COTRANSPORTERS"/>
    <property type="match status" value="1"/>
</dbReference>
<dbReference type="GO" id="GO:0006884">
    <property type="term" value="P:cell volume homeostasis"/>
    <property type="evidence" value="ECO:0007669"/>
    <property type="project" value="TreeGrafter"/>
</dbReference>
<keyword evidence="6" id="KW-0769">Symport</keyword>
<keyword evidence="10 14" id="KW-0472">Membrane</keyword>
<evidence type="ECO:0000259" key="15">
    <source>
        <dbReference type="Pfam" id="PF00324"/>
    </source>
</evidence>
<proteinExistence type="inferred from homology"/>
<protein>
    <recommendedName>
        <fullName evidence="12">Solute carrier family 12 member 8</fullName>
    </recommendedName>
</protein>
<evidence type="ECO:0000256" key="12">
    <source>
        <dbReference type="ARBA" id="ARBA00073711"/>
    </source>
</evidence>
<dbReference type="GO" id="GO:0015379">
    <property type="term" value="F:potassium:chloride symporter activity"/>
    <property type="evidence" value="ECO:0007669"/>
    <property type="project" value="TreeGrafter"/>
</dbReference>
<feature type="region of interest" description="Disordered" evidence="13">
    <location>
        <begin position="1"/>
        <end position="38"/>
    </location>
</feature>
<dbReference type="GO" id="GO:0016020">
    <property type="term" value="C:membrane"/>
    <property type="evidence" value="ECO:0007669"/>
    <property type="project" value="UniProtKB-SubCell"/>
</dbReference>
<accession>A0AAV7IT08</accession>
<dbReference type="Gene3D" id="1.20.1740.10">
    <property type="entry name" value="Amino acid/polyamine transporter I"/>
    <property type="match status" value="1"/>
</dbReference>
<feature type="transmembrane region" description="Helical" evidence="14">
    <location>
        <begin position="131"/>
        <end position="155"/>
    </location>
</feature>
<comment type="similarity">
    <text evidence="2">Belongs to the SLC12A transporter family.</text>
</comment>
<organism evidence="16 17">
    <name type="scientific">Cotesia glomerata</name>
    <name type="common">Lepidopteran parasitic wasp</name>
    <name type="synonym">Apanteles glomeratus</name>
    <dbReference type="NCBI Taxonomy" id="32391"/>
    <lineage>
        <taxon>Eukaryota</taxon>
        <taxon>Metazoa</taxon>
        <taxon>Ecdysozoa</taxon>
        <taxon>Arthropoda</taxon>
        <taxon>Hexapoda</taxon>
        <taxon>Insecta</taxon>
        <taxon>Pterygota</taxon>
        <taxon>Neoptera</taxon>
        <taxon>Endopterygota</taxon>
        <taxon>Hymenoptera</taxon>
        <taxon>Apocrita</taxon>
        <taxon>Ichneumonoidea</taxon>
        <taxon>Braconidae</taxon>
        <taxon>Microgastrinae</taxon>
        <taxon>Cotesia</taxon>
    </lineage>
</organism>
<evidence type="ECO:0000256" key="8">
    <source>
        <dbReference type="ARBA" id="ARBA00022989"/>
    </source>
</evidence>
<evidence type="ECO:0000256" key="2">
    <source>
        <dbReference type="ARBA" id="ARBA00010593"/>
    </source>
</evidence>
<dbReference type="PANTHER" id="PTHR11827:SF6">
    <property type="entry name" value="SOLUTE CARRIER FAMILY 12 MEMBER 8"/>
    <property type="match status" value="1"/>
</dbReference>